<name>A0AAV2RW95_MEGNR</name>
<dbReference type="Proteomes" id="UP001497623">
    <property type="component" value="Unassembled WGS sequence"/>
</dbReference>
<evidence type="ECO:0000313" key="2">
    <source>
        <dbReference type="Proteomes" id="UP001497623"/>
    </source>
</evidence>
<comment type="caution">
    <text evidence="1">The sequence shown here is derived from an EMBL/GenBank/DDBJ whole genome shotgun (WGS) entry which is preliminary data.</text>
</comment>
<gene>
    <name evidence="1" type="ORF">MNOR_LOCUS29303</name>
</gene>
<reference evidence="1 2" key="1">
    <citation type="submission" date="2024-05" db="EMBL/GenBank/DDBJ databases">
        <authorList>
            <person name="Wallberg A."/>
        </authorList>
    </citation>
    <scope>NUCLEOTIDE SEQUENCE [LARGE SCALE GENOMIC DNA]</scope>
</reference>
<protein>
    <submittedName>
        <fullName evidence="1">Uncharacterized protein</fullName>
    </submittedName>
</protein>
<organism evidence="1 2">
    <name type="scientific">Meganyctiphanes norvegica</name>
    <name type="common">Northern krill</name>
    <name type="synonym">Thysanopoda norvegica</name>
    <dbReference type="NCBI Taxonomy" id="48144"/>
    <lineage>
        <taxon>Eukaryota</taxon>
        <taxon>Metazoa</taxon>
        <taxon>Ecdysozoa</taxon>
        <taxon>Arthropoda</taxon>
        <taxon>Crustacea</taxon>
        <taxon>Multicrustacea</taxon>
        <taxon>Malacostraca</taxon>
        <taxon>Eumalacostraca</taxon>
        <taxon>Eucarida</taxon>
        <taxon>Euphausiacea</taxon>
        <taxon>Euphausiidae</taxon>
        <taxon>Meganyctiphanes</taxon>
    </lineage>
</organism>
<dbReference type="EMBL" id="CAXKWB010033697">
    <property type="protein sequence ID" value="CAL4143558.1"/>
    <property type="molecule type" value="Genomic_DNA"/>
</dbReference>
<sequence>MGEVDEEFVGERVRVCLFLLSSLEMLAADGKSGESLEALFMHLPPLCPPLDRWFLQLGRWIERFFSSSVGSFGGLVMMVGNALNGGGSASEFVDVVGDLNRRSSCELVRDGG</sequence>
<dbReference type="AlphaFoldDB" id="A0AAV2RW95"/>
<proteinExistence type="predicted"/>
<accession>A0AAV2RW95</accession>
<evidence type="ECO:0000313" key="1">
    <source>
        <dbReference type="EMBL" id="CAL4143558.1"/>
    </source>
</evidence>
<keyword evidence="2" id="KW-1185">Reference proteome</keyword>